<dbReference type="Proteomes" id="UP001198901">
    <property type="component" value="Unassembled WGS sequence"/>
</dbReference>
<feature type="transmembrane region" description="Helical" evidence="1">
    <location>
        <begin position="154"/>
        <end position="173"/>
    </location>
</feature>
<evidence type="ECO:0000313" key="2">
    <source>
        <dbReference type="EMBL" id="MCA0133068.1"/>
    </source>
</evidence>
<accession>A0ABS7XSS0</accession>
<keyword evidence="3" id="KW-1185">Reference proteome</keyword>
<feature type="transmembrane region" description="Helical" evidence="1">
    <location>
        <begin position="32"/>
        <end position="48"/>
    </location>
</feature>
<protein>
    <recommendedName>
        <fullName evidence="4">YhhN-like protein</fullName>
    </recommendedName>
</protein>
<feature type="transmembrane region" description="Helical" evidence="1">
    <location>
        <begin position="180"/>
        <end position="201"/>
    </location>
</feature>
<feature type="transmembrane region" description="Helical" evidence="1">
    <location>
        <begin position="86"/>
        <end position="107"/>
    </location>
</feature>
<gene>
    <name evidence="2" type="ORF">LBU54_10780</name>
</gene>
<proteinExistence type="predicted"/>
<feature type="transmembrane region" description="Helical" evidence="1">
    <location>
        <begin position="207"/>
        <end position="224"/>
    </location>
</feature>
<name>A0ABS7XSS0_9FLAO</name>
<evidence type="ECO:0008006" key="4">
    <source>
        <dbReference type="Google" id="ProtNLM"/>
    </source>
</evidence>
<sequence>MIIGKILKVLLLLLAGVYIVFKGIAFEIEGDATSALAMLLLTLLYGIWTPRKNIYFLWFLILHTAGLIVGYFSWYGPDLYVGDTDYFYYTSNSLFILSYFVITLKFLRQLDFKSVFSQLSGPIFILIVLDIFCVSLVTATAVSTLNIYEYTLEYVYNGIIMVFLSVTLINYMYRNDTKSMMLLIGSISVVFSEIIQLTYYYVLQNNILVFVYSFLLVIAFIFLYKQSQIQFTGPEPEYTEEQLGA</sequence>
<keyword evidence="1" id="KW-0472">Membrane</keyword>
<dbReference type="EMBL" id="JAIUJR010000007">
    <property type="protein sequence ID" value="MCA0133068.1"/>
    <property type="molecule type" value="Genomic_DNA"/>
</dbReference>
<dbReference type="RefSeq" id="WP_224529285.1">
    <property type="nucleotide sequence ID" value="NZ_JAIUJR010000007.1"/>
</dbReference>
<keyword evidence="1" id="KW-1133">Transmembrane helix</keyword>
<organism evidence="2 3">
    <name type="scientific">Winogradskyella alexanderae</name>
    <dbReference type="NCBI Taxonomy" id="2877123"/>
    <lineage>
        <taxon>Bacteria</taxon>
        <taxon>Pseudomonadati</taxon>
        <taxon>Bacteroidota</taxon>
        <taxon>Flavobacteriia</taxon>
        <taxon>Flavobacteriales</taxon>
        <taxon>Flavobacteriaceae</taxon>
        <taxon>Winogradskyella</taxon>
    </lineage>
</organism>
<keyword evidence="1" id="KW-0812">Transmembrane</keyword>
<comment type="caution">
    <text evidence="2">The sequence shown here is derived from an EMBL/GenBank/DDBJ whole genome shotgun (WGS) entry which is preliminary data.</text>
</comment>
<reference evidence="3" key="1">
    <citation type="submission" date="2023-07" db="EMBL/GenBank/DDBJ databases">
        <authorList>
            <person name="Yue Y."/>
        </authorList>
    </citation>
    <scope>NUCLEOTIDE SEQUENCE [LARGE SCALE GENOMIC DNA]</scope>
    <source>
        <strain evidence="3">D23</strain>
    </source>
</reference>
<feature type="transmembrane region" description="Helical" evidence="1">
    <location>
        <begin position="119"/>
        <end position="142"/>
    </location>
</feature>
<feature type="transmembrane region" description="Helical" evidence="1">
    <location>
        <begin position="55"/>
        <end position="74"/>
    </location>
</feature>
<feature type="transmembrane region" description="Helical" evidence="1">
    <location>
        <begin position="7"/>
        <end position="26"/>
    </location>
</feature>
<evidence type="ECO:0000313" key="3">
    <source>
        <dbReference type="Proteomes" id="UP001198901"/>
    </source>
</evidence>
<evidence type="ECO:0000256" key="1">
    <source>
        <dbReference type="SAM" id="Phobius"/>
    </source>
</evidence>